<dbReference type="SMART" id="SM00382">
    <property type="entry name" value="AAA"/>
    <property type="match status" value="1"/>
</dbReference>
<evidence type="ECO:0000256" key="6">
    <source>
        <dbReference type="ARBA" id="ARBA00022840"/>
    </source>
</evidence>
<dbReference type="InterPro" id="IPR003593">
    <property type="entry name" value="AAA+_ATPase"/>
</dbReference>
<evidence type="ECO:0000313" key="9">
    <source>
        <dbReference type="EMBL" id="RMM05546.1"/>
    </source>
</evidence>
<accession>A0A0P9PYW9</accession>
<keyword evidence="8" id="KW-0472">Membrane</keyword>
<name>A0A0P9PYW9_9PSED</name>
<dbReference type="InterPro" id="IPR033838">
    <property type="entry name" value="CvaB_peptidase"/>
</dbReference>
<comment type="caution">
    <text evidence="9">The sequence shown here is derived from an EMBL/GenBank/DDBJ whole genome shotgun (WGS) entry which is preliminary data.</text>
</comment>
<dbReference type="InterPro" id="IPR005074">
    <property type="entry name" value="Peptidase_C39"/>
</dbReference>
<dbReference type="PANTHER" id="PTHR24221">
    <property type="entry name" value="ATP-BINDING CASSETTE SUB-FAMILY B"/>
    <property type="match status" value="1"/>
</dbReference>
<evidence type="ECO:0000256" key="5">
    <source>
        <dbReference type="ARBA" id="ARBA00022741"/>
    </source>
</evidence>
<evidence type="ECO:0000256" key="1">
    <source>
        <dbReference type="ARBA" id="ARBA00004651"/>
    </source>
</evidence>
<keyword evidence="2" id="KW-0813">Transport</keyword>
<dbReference type="SUPFAM" id="SSF52540">
    <property type="entry name" value="P-loop containing nucleoside triphosphate hydrolases"/>
    <property type="match status" value="1"/>
</dbReference>
<evidence type="ECO:0000256" key="8">
    <source>
        <dbReference type="ARBA" id="ARBA00023136"/>
    </source>
</evidence>
<dbReference type="AlphaFoldDB" id="A0A0P9PYW9"/>
<dbReference type="GO" id="GO:0005524">
    <property type="term" value="F:ATP binding"/>
    <property type="evidence" value="ECO:0007669"/>
    <property type="project" value="UniProtKB-KW"/>
</dbReference>
<dbReference type="InterPro" id="IPR017871">
    <property type="entry name" value="ABC_transporter-like_CS"/>
</dbReference>
<dbReference type="GO" id="GO:0006508">
    <property type="term" value="P:proteolysis"/>
    <property type="evidence" value="ECO:0007669"/>
    <property type="project" value="InterPro"/>
</dbReference>
<dbReference type="Gene3D" id="3.90.70.10">
    <property type="entry name" value="Cysteine proteinases"/>
    <property type="match status" value="1"/>
</dbReference>
<dbReference type="CDD" id="cd02419">
    <property type="entry name" value="Peptidase_C39C"/>
    <property type="match status" value="1"/>
</dbReference>
<dbReference type="InterPro" id="IPR027417">
    <property type="entry name" value="P-loop_NTPase"/>
</dbReference>
<proteinExistence type="predicted"/>
<dbReference type="EMBL" id="RBOC01000166">
    <property type="protein sequence ID" value="RMM05546.1"/>
    <property type="molecule type" value="Genomic_DNA"/>
</dbReference>
<dbReference type="FunFam" id="3.40.50.300:FF:000299">
    <property type="entry name" value="ABC transporter ATP-binding protein/permease"/>
    <property type="match status" value="1"/>
</dbReference>
<evidence type="ECO:0000256" key="3">
    <source>
        <dbReference type="ARBA" id="ARBA00022475"/>
    </source>
</evidence>
<dbReference type="InterPro" id="IPR003439">
    <property type="entry name" value="ABC_transporter-like_ATP-bd"/>
</dbReference>
<keyword evidence="3" id="KW-1003">Cell membrane</keyword>
<gene>
    <name evidence="9" type="ORF">ALQ84_05661</name>
</gene>
<organism evidence="9 10">
    <name type="scientific">Pseudomonas caricapapayae</name>
    <dbReference type="NCBI Taxonomy" id="46678"/>
    <lineage>
        <taxon>Bacteria</taxon>
        <taxon>Pseudomonadati</taxon>
        <taxon>Pseudomonadota</taxon>
        <taxon>Gammaproteobacteria</taxon>
        <taxon>Pseudomonadales</taxon>
        <taxon>Pseudomonadaceae</taxon>
        <taxon>Pseudomonas</taxon>
    </lineage>
</organism>
<dbReference type="GO" id="GO:0034040">
    <property type="term" value="F:ATPase-coupled lipid transmembrane transporter activity"/>
    <property type="evidence" value="ECO:0007669"/>
    <property type="project" value="TreeGrafter"/>
</dbReference>
<dbReference type="InterPro" id="IPR039421">
    <property type="entry name" value="Type_1_exporter"/>
</dbReference>
<keyword evidence="4" id="KW-0812">Transmembrane</keyword>
<dbReference type="InterPro" id="IPR036640">
    <property type="entry name" value="ABC1_TM_sf"/>
</dbReference>
<dbReference type="Gene3D" id="1.20.1560.10">
    <property type="entry name" value="ABC transporter type 1, transmembrane domain"/>
    <property type="match status" value="1"/>
</dbReference>
<keyword evidence="6 9" id="KW-0067">ATP-binding</keyword>
<evidence type="ECO:0000256" key="2">
    <source>
        <dbReference type="ARBA" id="ARBA00022448"/>
    </source>
</evidence>
<dbReference type="GO" id="GO:0016887">
    <property type="term" value="F:ATP hydrolysis activity"/>
    <property type="evidence" value="ECO:0007669"/>
    <property type="project" value="InterPro"/>
</dbReference>
<dbReference type="PROSITE" id="PS50929">
    <property type="entry name" value="ABC_TM1F"/>
    <property type="match status" value="1"/>
</dbReference>
<dbReference type="GO" id="GO:0140359">
    <property type="term" value="F:ABC-type transporter activity"/>
    <property type="evidence" value="ECO:0007669"/>
    <property type="project" value="InterPro"/>
</dbReference>
<protein>
    <submittedName>
        <fullName evidence="9">ABC transporter ATP-binding/permease protein</fullName>
    </submittedName>
</protein>
<dbReference type="Pfam" id="PF00005">
    <property type="entry name" value="ABC_tran"/>
    <property type="match status" value="1"/>
</dbReference>
<sequence>MDAGAFARNRKAALNLKNAFTFGIGRKLPVVLQAEATECGLACMAMIASYHGQHSDLLSLRQRLSPSMKGVNLKQLTHMAARLGLGSRALRVELDALGQLQLPCVLHWNFNHFVVLKEVNARGVVVHDPGRGVCKLTFDEVSAAFTGVALEVWPESDFQPAAAQPPIPLRKLLGRVQGFGRVLTHVLLLALALELCTILSPFFMQTVIDKVLVSADTDLLTVLAIGFGILLIIQHTVALARAWALMYLGTMLGSQWQINVFTHLLRLPVAFFERRHLGDIVSRFGSLKAIQQTVTTSFIEALLDGLMTVVTLGLMIAYSPRLALVAVVAMIIYGLARWIWFGPLRRASENQLVHAARQQSHFLESARGVRTIKLFNRHEQRCSAWSALLVEEINAGLHPQKLQLAYRAFNGVLFGLVTIIVIWMGARLVLEGQFSAGMLIAFNSYKEQFNGRVAGLIDKIVDVIMLRLHGERLADIVLHDAEPIAGPQAFEEAGNDRVPSLEVRQLRFRYSEHEPYVLDDVSIHIRAGESVAIVGPSGGGKSTLLNVMLGILAPCAGSVLLDGLPVGAESMGRLRRITGTVLQDDVLFAGSIGDNISFFETGADQQWIEQCARLAAVHDDIAQMPMGYNTLVGDMGTVLSGGQKQRVLLARALYKRPQLLFLDEATSHLDIAREAAVNQALQALNITRIIVAHRPETIRTADRVVALAQGRVAYDGPVLNEAPSA</sequence>
<dbReference type="GO" id="GO:0008234">
    <property type="term" value="F:cysteine-type peptidase activity"/>
    <property type="evidence" value="ECO:0007669"/>
    <property type="project" value="InterPro"/>
</dbReference>
<comment type="subcellular location">
    <subcellularLocation>
        <location evidence="1">Cell membrane</location>
        <topology evidence="1">Multi-pass membrane protein</topology>
    </subcellularLocation>
</comment>
<dbReference type="Pfam" id="PF00664">
    <property type="entry name" value="ABC_membrane"/>
    <property type="match status" value="1"/>
</dbReference>
<reference evidence="9 10" key="1">
    <citation type="submission" date="2018-08" db="EMBL/GenBank/DDBJ databases">
        <title>Recombination of ecologically and evolutionarily significant loci maintains genetic cohesion in the Pseudomonas syringae species complex.</title>
        <authorList>
            <person name="Dillon M."/>
            <person name="Thakur S."/>
            <person name="Almeida R.N.D."/>
            <person name="Weir B.S."/>
            <person name="Guttman D.S."/>
        </authorList>
    </citation>
    <scope>NUCLEOTIDE SEQUENCE [LARGE SCALE GENOMIC DNA]</scope>
    <source>
        <strain evidence="9 10">ICMP 4086</strain>
    </source>
</reference>
<evidence type="ECO:0000313" key="10">
    <source>
        <dbReference type="Proteomes" id="UP000278587"/>
    </source>
</evidence>
<dbReference type="PROSITE" id="PS50990">
    <property type="entry name" value="PEPTIDASE_C39"/>
    <property type="match status" value="1"/>
</dbReference>
<evidence type="ECO:0000256" key="7">
    <source>
        <dbReference type="ARBA" id="ARBA00022989"/>
    </source>
</evidence>
<keyword evidence="7" id="KW-1133">Transmembrane helix</keyword>
<dbReference type="PROSITE" id="PS00211">
    <property type="entry name" value="ABC_TRANSPORTER_1"/>
    <property type="match status" value="1"/>
</dbReference>
<dbReference type="Pfam" id="PF03412">
    <property type="entry name" value="Peptidase_C39"/>
    <property type="match status" value="1"/>
</dbReference>
<evidence type="ECO:0000256" key="4">
    <source>
        <dbReference type="ARBA" id="ARBA00022692"/>
    </source>
</evidence>
<dbReference type="PROSITE" id="PS50893">
    <property type="entry name" value="ABC_TRANSPORTER_2"/>
    <property type="match status" value="1"/>
</dbReference>
<dbReference type="InterPro" id="IPR011527">
    <property type="entry name" value="ABC1_TM_dom"/>
</dbReference>
<keyword evidence="5" id="KW-0547">Nucleotide-binding</keyword>
<dbReference type="SUPFAM" id="SSF90123">
    <property type="entry name" value="ABC transporter transmembrane region"/>
    <property type="match status" value="1"/>
</dbReference>
<dbReference type="GO" id="GO:0005886">
    <property type="term" value="C:plasma membrane"/>
    <property type="evidence" value="ECO:0007669"/>
    <property type="project" value="UniProtKB-SubCell"/>
</dbReference>
<dbReference type="PANTHER" id="PTHR24221:SF606">
    <property type="entry name" value="COLICIN V SECRETION-PROCESSING ATP-BINDING PROTEIN"/>
    <property type="match status" value="1"/>
</dbReference>
<dbReference type="Proteomes" id="UP000278587">
    <property type="component" value="Unassembled WGS sequence"/>
</dbReference>
<dbReference type="CDD" id="cd18567">
    <property type="entry name" value="ABC_6TM_CvaB_RaxB_like"/>
    <property type="match status" value="1"/>
</dbReference>
<dbReference type="Gene3D" id="3.40.50.300">
    <property type="entry name" value="P-loop containing nucleotide triphosphate hydrolases"/>
    <property type="match status" value="1"/>
</dbReference>